<protein>
    <submittedName>
        <fullName evidence="2">Uncharacterized protein</fullName>
    </submittedName>
</protein>
<evidence type="ECO:0000313" key="2">
    <source>
        <dbReference type="EMBL" id="OAF63632.1"/>
    </source>
</evidence>
<dbReference type="Proteomes" id="UP000078046">
    <property type="component" value="Unassembled WGS sequence"/>
</dbReference>
<sequence>MNSIVGHNNNEKNKPEILQSQYDKYKIIMGNYDKIIENQIENMKKLFKTDLEKLEDEIEKFSYTVKKNYPKIEDLDNNIDIMEKLNNCKENEKNYFEIEKKCNDL</sequence>
<name>A0A177AQ34_9BILA</name>
<evidence type="ECO:0000256" key="1">
    <source>
        <dbReference type="SAM" id="Coils"/>
    </source>
</evidence>
<dbReference type="EMBL" id="LWCA01002949">
    <property type="protein sequence ID" value="OAF63632.1"/>
    <property type="molecule type" value="Genomic_DNA"/>
</dbReference>
<feature type="non-terminal residue" evidence="2">
    <location>
        <position position="105"/>
    </location>
</feature>
<proteinExistence type="predicted"/>
<comment type="caution">
    <text evidence="2">The sequence shown here is derived from an EMBL/GenBank/DDBJ whole genome shotgun (WGS) entry which is preliminary data.</text>
</comment>
<keyword evidence="3" id="KW-1185">Reference proteome</keyword>
<reference evidence="2 3" key="1">
    <citation type="submission" date="2016-04" db="EMBL/GenBank/DDBJ databases">
        <title>The genome of Intoshia linei affirms orthonectids as highly simplified spiralians.</title>
        <authorList>
            <person name="Mikhailov K.V."/>
            <person name="Slusarev G.S."/>
            <person name="Nikitin M.A."/>
            <person name="Logacheva M.D."/>
            <person name="Penin A."/>
            <person name="Aleoshin V."/>
            <person name="Panchin Y.V."/>
        </authorList>
    </citation>
    <scope>NUCLEOTIDE SEQUENCE [LARGE SCALE GENOMIC DNA]</scope>
    <source>
        <strain evidence="2">Intl2013</strain>
        <tissue evidence="2">Whole animal</tissue>
    </source>
</reference>
<keyword evidence="1" id="KW-0175">Coiled coil</keyword>
<evidence type="ECO:0000313" key="3">
    <source>
        <dbReference type="Proteomes" id="UP000078046"/>
    </source>
</evidence>
<feature type="coiled-coil region" evidence="1">
    <location>
        <begin position="37"/>
        <end position="92"/>
    </location>
</feature>
<organism evidence="2 3">
    <name type="scientific">Intoshia linei</name>
    <dbReference type="NCBI Taxonomy" id="1819745"/>
    <lineage>
        <taxon>Eukaryota</taxon>
        <taxon>Metazoa</taxon>
        <taxon>Spiralia</taxon>
        <taxon>Lophotrochozoa</taxon>
        <taxon>Mesozoa</taxon>
        <taxon>Orthonectida</taxon>
        <taxon>Rhopaluridae</taxon>
        <taxon>Intoshia</taxon>
    </lineage>
</organism>
<gene>
    <name evidence="2" type="ORF">A3Q56_08573</name>
</gene>
<accession>A0A177AQ34</accession>
<dbReference type="AlphaFoldDB" id="A0A177AQ34"/>